<dbReference type="Gene3D" id="3.90.79.10">
    <property type="entry name" value="Nucleoside Triphosphate Pyrophosphohydrolase"/>
    <property type="match status" value="1"/>
</dbReference>
<keyword evidence="2" id="KW-1185">Reference proteome</keyword>
<organism evidence="1 2">
    <name type="scientific">Moumouvirus australiensis</name>
    <dbReference type="NCBI Taxonomy" id="2109587"/>
    <lineage>
        <taxon>Viruses</taxon>
        <taxon>Varidnaviria</taxon>
        <taxon>Bamfordvirae</taxon>
        <taxon>Nucleocytoviricota</taxon>
        <taxon>Megaviricetes</taxon>
        <taxon>Imitervirales</taxon>
        <taxon>Mimiviridae</taxon>
        <taxon>Megamimivirinae</taxon>
        <taxon>Moumouvirus</taxon>
        <taxon>Moumouvirus australiense</taxon>
    </lineage>
</organism>
<gene>
    <name evidence="1" type="ORF">mc_162</name>
</gene>
<evidence type="ECO:0000313" key="2">
    <source>
        <dbReference type="Proteomes" id="UP000289600"/>
    </source>
</evidence>
<name>A0A2P1EKX3_9VIRU</name>
<reference evidence="2" key="1">
    <citation type="submission" date="2018-01" db="EMBL/GenBank/DDBJ databases">
        <title>Testimony of 'menage a trois' revealed by the proteome of Megavirus virophage.</title>
        <authorList>
            <person name="Jeudy S."/>
            <person name="Bertaux L."/>
            <person name="Alempic J.-M."/>
            <person name="Lartigue A."/>
            <person name="Legendre M."/>
            <person name="Philippe N."/>
            <person name="Beucher L."/>
            <person name="Biondi E."/>
            <person name="Juul S."/>
            <person name="Turner D."/>
            <person name="Coute Y."/>
            <person name="Claverie J.-M."/>
            <person name="Abergel C."/>
        </authorList>
    </citation>
    <scope>NUCLEOTIDE SEQUENCE [LARGE SCALE GENOMIC DNA]</scope>
</reference>
<protein>
    <submittedName>
        <fullName evidence="1">NUDIX hydrolase</fullName>
    </submittedName>
</protein>
<dbReference type="InterPro" id="IPR015797">
    <property type="entry name" value="NUDIX_hydrolase-like_dom_sf"/>
</dbReference>
<sequence length="158" mass="18468">MICGAALMDYNNYLCIVKEKKSGLWGLPKGRKASSEDITTYACTCRKIRQELLLDVESEEFNCNWIRGIKSGKHCIFIMKTNLIFTKIDTRICRNLSKINWVPLNYIFEDSLTNPKKYNKSVHVLRNLYFQNDNTFIQVNLKNLTDGKKFDIDKKIEN</sequence>
<dbReference type="GO" id="GO:0016787">
    <property type="term" value="F:hydrolase activity"/>
    <property type="evidence" value="ECO:0007669"/>
    <property type="project" value="UniProtKB-KW"/>
</dbReference>
<dbReference type="EMBL" id="MG807320">
    <property type="protein sequence ID" value="AVL94548.1"/>
    <property type="molecule type" value="Genomic_DNA"/>
</dbReference>
<dbReference type="Proteomes" id="UP000289600">
    <property type="component" value="Segment"/>
</dbReference>
<keyword evidence="1" id="KW-0378">Hydrolase</keyword>
<dbReference type="SUPFAM" id="SSF55811">
    <property type="entry name" value="Nudix"/>
    <property type="match status" value="1"/>
</dbReference>
<proteinExistence type="predicted"/>
<accession>A0A2P1EKX3</accession>
<evidence type="ECO:0000313" key="1">
    <source>
        <dbReference type="EMBL" id="AVL94548.1"/>
    </source>
</evidence>